<sequence>MNFLKRFILIVLLIFTAKTISLNAIAVSKLDLNNKVVLITGASRGIGLATAKYLANKGFRVYATIRDTNSLDTSKIKNVRFEYLDVTDLQSIKKTIHKIVIKEGSIDVLINNAGYALGGSLENLSMEDIQEQMDVNLFGAIRMCQEVLPHMRRQKSGHIINISSEQGVYGLPYGSMYSASKAALEAMSEALSIELLPWRINVSIVEPGPVATDFTLKMGTREIENDPYKKICDYMEASHKQKNDREKLESHYQSAEDIAKFLCDVIDAQEPQLRYQTNKLSKGIVSMKLNDVSGEDYLMKMKTRILQTGGLILKVAQLQ</sequence>
<dbReference type="Gene3D" id="3.40.50.720">
    <property type="entry name" value="NAD(P)-binding Rossmann-like Domain"/>
    <property type="match status" value="1"/>
</dbReference>
<dbReference type="GO" id="GO:0016491">
    <property type="term" value="F:oxidoreductase activity"/>
    <property type="evidence" value="ECO:0007669"/>
    <property type="project" value="UniProtKB-KW"/>
</dbReference>
<dbReference type="InterPro" id="IPR051911">
    <property type="entry name" value="SDR_oxidoreductase"/>
</dbReference>
<accession>A0A0F9GS39</accession>
<dbReference type="InterPro" id="IPR002347">
    <property type="entry name" value="SDR_fam"/>
</dbReference>
<dbReference type="PROSITE" id="PS00061">
    <property type="entry name" value="ADH_SHORT"/>
    <property type="match status" value="1"/>
</dbReference>
<dbReference type="InterPro" id="IPR036291">
    <property type="entry name" value="NAD(P)-bd_dom_sf"/>
</dbReference>
<evidence type="ECO:0000313" key="3">
    <source>
        <dbReference type="EMBL" id="KKL65912.1"/>
    </source>
</evidence>
<dbReference type="CDD" id="cd05374">
    <property type="entry name" value="17beta-HSD-like_SDR_c"/>
    <property type="match status" value="1"/>
</dbReference>
<dbReference type="InterPro" id="IPR020904">
    <property type="entry name" value="Sc_DH/Rdtase_CS"/>
</dbReference>
<dbReference type="SUPFAM" id="SSF51735">
    <property type="entry name" value="NAD(P)-binding Rossmann-fold domains"/>
    <property type="match status" value="1"/>
</dbReference>
<reference evidence="3" key="1">
    <citation type="journal article" date="2015" name="Nature">
        <title>Complex archaea that bridge the gap between prokaryotes and eukaryotes.</title>
        <authorList>
            <person name="Spang A."/>
            <person name="Saw J.H."/>
            <person name="Jorgensen S.L."/>
            <person name="Zaremba-Niedzwiedzka K."/>
            <person name="Martijn J."/>
            <person name="Lind A.E."/>
            <person name="van Eijk R."/>
            <person name="Schleper C."/>
            <person name="Guy L."/>
            <person name="Ettema T.J."/>
        </authorList>
    </citation>
    <scope>NUCLEOTIDE SEQUENCE</scope>
</reference>
<keyword evidence="2" id="KW-0560">Oxidoreductase</keyword>
<comment type="caution">
    <text evidence="3">The sequence shown here is derived from an EMBL/GenBank/DDBJ whole genome shotgun (WGS) entry which is preliminary data.</text>
</comment>
<name>A0A0F9GS39_9ZZZZ</name>
<dbReference type="EMBL" id="LAZR01027379">
    <property type="protein sequence ID" value="KKL65912.1"/>
    <property type="molecule type" value="Genomic_DNA"/>
</dbReference>
<evidence type="ECO:0000256" key="2">
    <source>
        <dbReference type="ARBA" id="ARBA00023002"/>
    </source>
</evidence>
<dbReference type="Pfam" id="PF00106">
    <property type="entry name" value="adh_short"/>
    <property type="match status" value="1"/>
</dbReference>
<proteinExistence type="inferred from homology"/>
<evidence type="ECO:0000256" key="1">
    <source>
        <dbReference type="ARBA" id="ARBA00006484"/>
    </source>
</evidence>
<organism evidence="3">
    <name type="scientific">marine sediment metagenome</name>
    <dbReference type="NCBI Taxonomy" id="412755"/>
    <lineage>
        <taxon>unclassified sequences</taxon>
        <taxon>metagenomes</taxon>
        <taxon>ecological metagenomes</taxon>
    </lineage>
</organism>
<gene>
    <name evidence="3" type="ORF">LCGC14_2150230</name>
</gene>
<dbReference type="PANTHER" id="PTHR43976:SF16">
    <property type="entry name" value="SHORT-CHAIN DEHYDROGENASE_REDUCTASE FAMILY PROTEIN"/>
    <property type="match status" value="1"/>
</dbReference>
<protein>
    <submittedName>
        <fullName evidence="3">Uncharacterized protein</fullName>
    </submittedName>
</protein>
<dbReference type="AlphaFoldDB" id="A0A0F9GS39"/>
<dbReference type="FunFam" id="3.40.50.720:FF:000084">
    <property type="entry name" value="Short-chain dehydrogenase reductase"/>
    <property type="match status" value="1"/>
</dbReference>
<dbReference type="PRINTS" id="PR00081">
    <property type="entry name" value="GDHRDH"/>
</dbReference>
<dbReference type="PANTHER" id="PTHR43976">
    <property type="entry name" value="SHORT CHAIN DEHYDROGENASE"/>
    <property type="match status" value="1"/>
</dbReference>
<comment type="similarity">
    <text evidence="1">Belongs to the short-chain dehydrogenases/reductases (SDR) family.</text>
</comment>
<dbReference type="PRINTS" id="PR00080">
    <property type="entry name" value="SDRFAMILY"/>
</dbReference>